<dbReference type="EMBL" id="CP032869">
    <property type="protein sequence ID" value="AYL99072.1"/>
    <property type="molecule type" value="Genomic_DNA"/>
</dbReference>
<dbReference type="OrthoDB" id="974660at2"/>
<dbReference type="KEGG" id="muh:HYN43_029055"/>
<keyword evidence="1" id="KW-0732">Signal</keyword>
<evidence type="ECO:0000313" key="3">
    <source>
        <dbReference type="Proteomes" id="UP000270046"/>
    </source>
</evidence>
<dbReference type="InterPro" id="IPR011050">
    <property type="entry name" value="Pectin_lyase_fold/virulence"/>
</dbReference>
<reference evidence="2 3" key="1">
    <citation type="submission" date="2018-10" db="EMBL/GenBank/DDBJ databases">
        <title>Genome sequencing of Mucilaginibacter sp. HYN0043.</title>
        <authorList>
            <person name="Kim M."/>
            <person name="Yi H."/>
        </authorList>
    </citation>
    <scope>NUCLEOTIDE SEQUENCE [LARGE SCALE GENOMIC DNA]</scope>
    <source>
        <strain evidence="2 3">HYN0043</strain>
    </source>
</reference>
<dbReference type="Gene3D" id="2.160.20.10">
    <property type="entry name" value="Single-stranded right-handed beta-helix, Pectin lyase-like"/>
    <property type="match status" value="1"/>
</dbReference>
<dbReference type="Proteomes" id="UP000270046">
    <property type="component" value="Chromosome"/>
</dbReference>
<dbReference type="RefSeq" id="WP_119407315.1">
    <property type="nucleotide sequence ID" value="NZ_CP032869.1"/>
</dbReference>
<dbReference type="PROSITE" id="PS51257">
    <property type="entry name" value="PROKAR_LIPOPROTEIN"/>
    <property type="match status" value="1"/>
</dbReference>
<feature type="signal peptide" evidence="1">
    <location>
        <begin position="1"/>
        <end position="23"/>
    </location>
</feature>
<sequence>MKLKQIFTAIALAAVVFSGCEKANIDVDTTPQDGSAIGEVSGVWTKGSVHEIKGDIIVPEGKSLTIEEGVTVLMDATAKPEIIIKGNLYSLGTAESPVKFTVSDAYRTTENKFGKLWGGVLAAPTCAELVLDHTILEYGGNTTSDASTSVKMGLYKAVAGENLPALWFSNINGKLIVQNCIVRNFQEDCTYIEGGKIIFANNVFYTTGVSGGEAMNFKSGCLADVAYNLVYSCNTNALKLSNSGDRIPQAYIIAYNNTMINTGWRRPTAKGGSVWLEATVHADLYNNLFANTRFGIKRDPKKKEDARSLNDYNWYYGYGQTTVDQFQVGSNDIVAGGTHDVRGTKAGENDPKFVNYPLSNDVNSPDFNTAWDFHLQGNSPALGKGTTDFTRHHKAGIALSNGLTYTSPEPATYIGAYGIKL</sequence>
<name>A0A494W6Z1_9SPHI</name>
<accession>A0A494W6Z1</accession>
<organism evidence="2 3">
    <name type="scientific">Mucilaginibacter celer</name>
    <dbReference type="NCBI Taxonomy" id="2305508"/>
    <lineage>
        <taxon>Bacteria</taxon>
        <taxon>Pseudomonadati</taxon>
        <taxon>Bacteroidota</taxon>
        <taxon>Sphingobacteriia</taxon>
        <taxon>Sphingobacteriales</taxon>
        <taxon>Sphingobacteriaceae</taxon>
        <taxon>Mucilaginibacter</taxon>
    </lineage>
</organism>
<keyword evidence="3" id="KW-1185">Reference proteome</keyword>
<evidence type="ECO:0000256" key="1">
    <source>
        <dbReference type="SAM" id="SignalP"/>
    </source>
</evidence>
<evidence type="ECO:0000313" key="2">
    <source>
        <dbReference type="EMBL" id="AYL99072.1"/>
    </source>
</evidence>
<dbReference type="InterPro" id="IPR012334">
    <property type="entry name" value="Pectin_lyas_fold"/>
</dbReference>
<proteinExistence type="predicted"/>
<feature type="chain" id="PRO_5019828532" evidence="1">
    <location>
        <begin position="24"/>
        <end position="421"/>
    </location>
</feature>
<protein>
    <submittedName>
        <fullName evidence="2">Right-handed parallel beta-helix repeat-containing protein</fullName>
    </submittedName>
</protein>
<gene>
    <name evidence="2" type="ORF">HYN43_029055</name>
</gene>
<dbReference type="AlphaFoldDB" id="A0A494W6Z1"/>
<dbReference type="SUPFAM" id="SSF51126">
    <property type="entry name" value="Pectin lyase-like"/>
    <property type="match status" value="1"/>
</dbReference>